<gene>
    <name evidence="9" type="ORF">DY023_05895</name>
</gene>
<evidence type="ECO:0000313" key="9">
    <source>
        <dbReference type="EMBL" id="REJ06628.1"/>
    </source>
</evidence>
<dbReference type="OrthoDB" id="25996at2"/>
<evidence type="ECO:0000256" key="1">
    <source>
        <dbReference type="ARBA" id="ARBA00000971"/>
    </source>
</evidence>
<evidence type="ECO:0000256" key="3">
    <source>
        <dbReference type="ARBA" id="ARBA00013194"/>
    </source>
</evidence>
<reference evidence="9 10" key="1">
    <citation type="submission" date="2018-08" db="EMBL/GenBank/DDBJ databases">
        <title>Isolation, diversity and antifungal activity of Actinobacteria from cow dung.</title>
        <authorList>
            <person name="Ling L."/>
        </authorList>
    </citation>
    <scope>NUCLEOTIDE SEQUENCE [LARGE SCALE GENOMIC DNA]</scope>
    <source>
        <strain evidence="9 10">NEAU-LLE</strain>
    </source>
</reference>
<keyword evidence="7" id="KW-0732">Signal</keyword>
<feature type="signal peptide" evidence="7">
    <location>
        <begin position="1"/>
        <end position="28"/>
    </location>
</feature>
<evidence type="ECO:0000256" key="6">
    <source>
        <dbReference type="PROSITE-ProRule" id="PRU00277"/>
    </source>
</evidence>
<dbReference type="InterPro" id="IPR001179">
    <property type="entry name" value="PPIase_FKBP_dom"/>
</dbReference>
<dbReference type="PANTHER" id="PTHR43811">
    <property type="entry name" value="FKBP-TYPE PEPTIDYL-PROLYL CIS-TRANS ISOMERASE FKPA"/>
    <property type="match status" value="1"/>
</dbReference>
<feature type="chain" id="PRO_5016713920" description="peptidylprolyl isomerase" evidence="7">
    <location>
        <begin position="29"/>
        <end position="326"/>
    </location>
</feature>
<evidence type="ECO:0000256" key="2">
    <source>
        <dbReference type="ARBA" id="ARBA00006577"/>
    </source>
</evidence>
<dbReference type="GO" id="GO:0003755">
    <property type="term" value="F:peptidyl-prolyl cis-trans isomerase activity"/>
    <property type="evidence" value="ECO:0007669"/>
    <property type="project" value="UniProtKB-KW"/>
</dbReference>
<dbReference type="Proteomes" id="UP000262172">
    <property type="component" value="Unassembled WGS sequence"/>
</dbReference>
<name>A0A371NVH5_9MICO</name>
<dbReference type="RefSeq" id="WP_116241404.1">
    <property type="nucleotide sequence ID" value="NZ_QUAB01000033.1"/>
</dbReference>
<proteinExistence type="inferred from homology"/>
<dbReference type="PROSITE" id="PS50059">
    <property type="entry name" value="FKBP_PPIASE"/>
    <property type="match status" value="1"/>
</dbReference>
<dbReference type="PROSITE" id="PS51257">
    <property type="entry name" value="PROKAR_LIPOPROTEIN"/>
    <property type="match status" value="1"/>
</dbReference>
<evidence type="ECO:0000259" key="8">
    <source>
        <dbReference type="PROSITE" id="PS50059"/>
    </source>
</evidence>
<evidence type="ECO:0000313" key="10">
    <source>
        <dbReference type="Proteomes" id="UP000262172"/>
    </source>
</evidence>
<dbReference type="EC" id="5.2.1.8" evidence="3 6"/>
<dbReference type="InterPro" id="IPR046357">
    <property type="entry name" value="PPIase_dom_sf"/>
</dbReference>
<keyword evidence="5 6" id="KW-0413">Isomerase</keyword>
<dbReference type="EMBL" id="QUAB01000033">
    <property type="protein sequence ID" value="REJ06628.1"/>
    <property type="molecule type" value="Genomic_DNA"/>
</dbReference>
<dbReference type="Gene3D" id="3.10.50.40">
    <property type="match status" value="1"/>
</dbReference>
<evidence type="ECO:0000256" key="4">
    <source>
        <dbReference type="ARBA" id="ARBA00023110"/>
    </source>
</evidence>
<keyword evidence="4 6" id="KW-0697">Rotamase</keyword>
<comment type="caution">
    <text evidence="9">The sequence shown here is derived from an EMBL/GenBank/DDBJ whole genome shotgun (WGS) entry which is preliminary data.</text>
</comment>
<evidence type="ECO:0000256" key="5">
    <source>
        <dbReference type="ARBA" id="ARBA00023235"/>
    </source>
</evidence>
<sequence length="326" mass="34189">MRLRPLALLSTVAAATLILAGCSGSPDAGSTPTPTKSSATCVLDTQPGATSDSVTVEGSGLDAKVTVPKDAKFADVERTIVKEGDGKDIAPTDFISVRYQLIESGESNVLGTSERGPEGVLPVLLNPNQQQQLYDFTQSSIFVIATECMPIGSEAVLAIPGEKLGEGQPSVVLYVQTLEKLPTVATGEEVDPPAGMATVKLGKDGEPTITIPKSDPPAETQIGQLKQGDGATVTENDLVTVQYRGVKWSDGKEFDSTWSRDAYPSQFPATGVVTGFQKALIGQKVGSQVIAEIPPKDGYGASEGHELQKETLVFVVDIIGATPMEK</sequence>
<dbReference type="Pfam" id="PF00254">
    <property type="entry name" value="FKBP_C"/>
    <property type="match status" value="1"/>
</dbReference>
<dbReference type="PANTHER" id="PTHR43811:SF19">
    <property type="entry name" value="39 KDA FK506-BINDING NUCLEAR PROTEIN"/>
    <property type="match status" value="1"/>
</dbReference>
<organism evidence="9 10">
    <name type="scientific">Microbacterium bovistercoris</name>
    <dbReference type="NCBI Taxonomy" id="2293570"/>
    <lineage>
        <taxon>Bacteria</taxon>
        <taxon>Bacillati</taxon>
        <taxon>Actinomycetota</taxon>
        <taxon>Actinomycetes</taxon>
        <taxon>Micrococcales</taxon>
        <taxon>Microbacteriaceae</taxon>
        <taxon>Microbacterium</taxon>
    </lineage>
</organism>
<keyword evidence="10" id="KW-1185">Reference proteome</keyword>
<evidence type="ECO:0000256" key="7">
    <source>
        <dbReference type="SAM" id="SignalP"/>
    </source>
</evidence>
<comment type="similarity">
    <text evidence="2">Belongs to the FKBP-type PPIase family.</text>
</comment>
<protein>
    <recommendedName>
        <fullName evidence="3 6">peptidylprolyl isomerase</fullName>
        <ecNumber evidence="3 6">5.2.1.8</ecNumber>
    </recommendedName>
</protein>
<comment type="catalytic activity">
    <reaction evidence="1 6">
        <text>[protein]-peptidylproline (omega=180) = [protein]-peptidylproline (omega=0)</text>
        <dbReference type="Rhea" id="RHEA:16237"/>
        <dbReference type="Rhea" id="RHEA-COMP:10747"/>
        <dbReference type="Rhea" id="RHEA-COMP:10748"/>
        <dbReference type="ChEBI" id="CHEBI:83833"/>
        <dbReference type="ChEBI" id="CHEBI:83834"/>
        <dbReference type="EC" id="5.2.1.8"/>
    </reaction>
</comment>
<accession>A0A371NVH5</accession>
<dbReference type="SUPFAM" id="SSF54534">
    <property type="entry name" value="FKBP-like"/>
    <property type="match status" value="1"/>
</dbReference>
<feature type="domain" description="PPIase FKBP-type" evidence="8">
    <location>
        <begin position="236"/>
        <end position="322"/>
    </location>
</feature>
<dbReference type="AlphaFoldDB" id="A0A371NVH5"/>